<comment type="caution">
    <text evidence="2">The sequence shown here is derived from an EMBL/GenBank/DDBJ whole genome shotgun (WGS) entry which is preliminary data.</text>
</comment>
<feature type="compositionally biased region" description="Acidic residues" evidence="1">
    <location>
        <begin position="72"/>
        <end position="81"/>
    </location>
</feature>
<dbReference type="EMBL" id="JACU01000001">
    <property type="protein sequence ID" value="KMS60356.1"/>
    <property type="molecule type" value="Genomic_DNA"/>
</dbReference>
<dbReference type="OrthoDB" id="7510025at2"/>
<feature type="compositionally biased region" description="Basic and acidic residues" evidence="1">
    <location>
        <begin position="55"/>
        <end position="64"/>
    </location>
</feature>
<proteinExistence type="predicted"/>
<feature type="region of interest" description="Disordered" evidence="1">
    <location>
        <begin position="50"/>
        <end position="81"/>
    </location>
</feature>
<gene>
    <name evidence="2" type="ORF">V474_01345</name>
</gene>
<dbReference type="AlphaFoldDB" id="A0A0J7Y940"/>
<sequence>MRTRPGICQRKARYPSEDAALEIAAKAPFPLRPYRCGLCRQYHLTSRTKGMKLPAFERERREAESSSPSPRDEEEFNLTGS</sequence>
<evidence type="ECO:0000313" key="2">
    <source>
        <dbReference type="EMBL" id="KMS60356.1"/>
    </source>
</evidence>
<dbReference type="RefSeq" id="WP_059149771.1">
    <property type="nucleotide sequence ID" value="NZ_KQ130452.1"/>
</dbReference>
<keyword evidence="3" id="KW-1185">Reference proteome</keyword>
<organism evidence="2 3">
    <name type="scientific">Novosphingobium barchaimii LL02</name>
    <dbReference type="NCBI Taxonomy" id="1114963"/>
    <lineage>
        <taxon>Bacteria</taxon>
        <taxon>Pseudomonadati</taxon>
        <taxon>Pseudomonadota</taxon>
        <taxon>Alphaproteobacteria</taxon>
        <taxon>Sphingomonadales</taxon>
        <taxon>Sphingomonadaceae</taxon>
        <taxon>Novosphingobium</taxon>
    </lineage>
</organism>
<dbReference type="Proteomes" id="UP000052268">
    <property type="component" value="Unassembled WGS sequence"/>
</dbReference>
<protein>
    <submittedName>
        <fullName evidence="2">Uncharacterized protein</fullName>
    </submittedName>
</protein>
<name>A0A0J7Y940_9SPHN</name>
<accession>A0A0J7Y940</accession>
<evidence type="ECO:0000313" key="3">
    <source>
        <dbReference type="Proteomes" id="UP000052268"/>
    </source>
</evidence>
<evidence type="ECO:0000256" key="1">
    <source>
        <dbReference type="SAM" id="MobiDB-lite"/>
    </source>
</evidence>
<reference evidence="2 3" key="1">
    <citation type="journal article" date="2015" name="G3 (Bethesda)">
        <title>Insights into Ongoing Evolution of the Hexachlorocyclohexane Catabolic Pathway from Comparative Genomics of Ten Sphingomonadaceae Strains.</title>
        <authorList>
            <person name="Pearce S.L."/>
            <person name="Oakeshott J.G."/>
            <person name="Pandey G."/>
        </authorList>
    </citation>
    <scope>NUCLEOTIDE SEQUENCE [LARGE SCALE GENOMIC DNA]</scope>
    <source>
        <strain evidence="2 3">LL02</strain>
    </source>
</reference>